<dbReference type="Proteomes" id="UP000003111">
    <property type="component" value="Unassembled WGS sequence"/>
</dbReference>
<dbReference type="eggNOG" id="COG1075">
    <property type="taxonomic scope" value="Bacteria"/>
</dbReference>
<dbReference type="Pfam" id="PF07819">
    <property type="entry name" value="PGAP1"/>
    <property type="match status" value="1"/>
</dbReference>
<dbReference type="GO" id="GO:0016788">
    <property type="term" value="F:hydrolase activity, acting on ester bonds"/>
    <property type="evidence" value="ECO:0007669"/>
    <property type="project" value="InterPro"/>
</dbReference>
<dbReference type="EMBL" id="ACLF03000004">
    <property type="protein sequence ID" value="EFQ83646.1"/>
    <property type="molecule type" value="Genomic_DNA"/>
</dbReference>
<dbReference type="PANTHER" id="PTHR37946:SF1">
    <property type="entry name" value="SLL1969 PROTEIN"/>
    <property type="match status" value="1"/>
</dbReference>
<proteinExistence type="predicted"/>
<dbReference type="Gene3D" id="3.40.50.1820">
    <property type="entry name" value="alpha/beta hydrolase"/>
    <property type="match status" value="1"/>
</dbReference>
<dbReference type="InterPro" id="IPR012908">
    <property type="entry name" value="PGAP1-ab_dom-like"/>
</dbReference>
<accession>E2SBA0</accession>
<dbReference type="InterPro" id="IPR029058">
    <property type="entry name" value="AB_hydrolase_fold"/>
</dbReference>
<dbReference type="HOGENOM" id="CLU_049416_0_0_11"/>
<evidence type="ECO:0000313" key="2">
    <source>
        <dbReference type="EMBL" id="EFQ83646.1"/>
    </source>
</evidence>
<dbReference type="PANTHER" id="PTHR37946">
    <property type="entry name" value="SLL1969 PROTEIN"/>
    <property type="match status" value="1"/>
</dbReference>
<dbReference type="SUPFAM" id="SSF53474">
    <property type="entry name" value="alpha/beta-Hydrolases"/>
    <property type="match status" value="1"/>
</dbReference>
<gene>
    <name evidence="2" type="ORF">HMPREF0063_11309</name>
</gene>
<dbReference type="STRING" id="585531.HMPREF0063_11309"/>
<protein>
    <submittedName>
        <fullName evidence="2">PGAP1-like protein</fullName>
    </submittedName>
</protein>
<dbReference type="AlphaFoldDB" id="E2SBA0"/>
<sequence>MVPFIAGYRQYVTMPATPARTTDVAALALDYGDRLIVGTARDVHQAVADRAFRATRVVGSRVPESLHDAVVTSLYGAISGVLRVGSGSVRALSARGVGRPVETTRFGRQVVAAVNGLIGDELRMLDDPQAITMSVRVDGDDVPVTAWPLTEAFRDASSHLVVFLHGLCEDDESWLNGRKVLGTSYPERITAETDGTPVTIRYNTGLHVSENGKHLDAMLRQMVEAWPVRVTRITLVGHSMGGLVVRAATNHATAAGETWPHLVRDVVCLGTPHTGAALEKVAHVGSRMLRFLPETRPFGRILDTRSAGIVDLRHGYISADEWEGQDLTVQWGLDRIAAAPLAHAEYHFVACTLGASQRHPFSAVLGDLLVHFSSATGVGRSGAVVEGARFEYIPSANHFALLNHPRVGDWLIEWITASARSRRAIAASGDR</sequence>
<evidence type="ECO:0000313" key="3">
    <source>
        <dbReference type="Proteomes" id="UP000003111"/>
    </source>
</evidence>
<comment type="caution">
    <text evidence="2">The sequence shown here is derived from an EMBL/GenBank/DDBJ whole genome shotgun (WGS) entry which is preliminary data.</text>
</comment>
<feature type="domain" description="GPI inositol-deacylase PGAP1-like alpha/beta" evidence="1">
    <location>
        <begin position="224"/>
        <end position="287"/>
    </location>
</feature>
<reference evidence="2" key="1">
    <citation type="submission" date="2010-08" db="EMBL/GenBank/DDBJ databases">
        <authorList>
            <person name="Muzny D."/>
            <person name="Qin X."/>
            <person name="Buhay C."/>
            <person name="Dugan-Rocha S."/>
            <person name="Ding Y."/>
            <person name="Chen G."/>
            <person name="Hawes A."/>
            <person name="Holder M."/>
            <person name="Jhangiani S."/>
            <person name="Johnson A."/>
            <person name="Khan Z."/>
            <person name="Li Z."/>
            <person name="Liu W."/>
            <person name="Liu X."/>
            <person name="Perez L."/>
            <person name="Shen H."/>
            <person name="Wang Q."/>
            <person name="Watt J."/>
            <person name="Xi L."/>
            <person name="Xin Y."/>
            <person name="Zhou J."/>
            <person name="Deng J."/>
            <person name="Jiang H."/>
            <person name="Liu Y."/>
            <person name="Qu J."/>
            <person name="Song X.-Z."/>
            <person name="Zhang L."/>
            <person name="Villasana D."/>
            <person name="Johnson A."/>
            <person name="Liu J."/>
            <person name="Liyanage D."/>
            <person name="Lorensuhewa L."/>
            <person name="Robinson T."/>
            <person name="Song A."/>
            <person name="Song B.-B."/>
            <person name="Dinh H."/>
            <person name="Thornton R."/>
            <person name="Coyle M."/>
            <person name="Francisco L."/>
            <person name="Jackson L."/>
            <person name="Javaid M."/>
            <person name="Korchina V."/>
            <person name="Kovar C."/>
            <person name="Mata R."/>
            <person name="Mathew T."/>
            <person name="Ngo R."/>
            <person name="Nguyen L."/>
            <person name="Nguyen N."/>
            <person name="Okwuonu G."/>
            <person name="Ongeri F."/>
            <person name="Pham C."/>
            <person name="Simmons D."/>
            <person name="Wilczek-Boney K."/>
            <person name="Hale W."/>
            <person name="Jakkamsetti A."/>
            <person name="Pham P."/>
            <person name="Ruth R."/>
            <person name="San Lucas F."/>
            <person name="Warren J."/>
            <person name="Zhang J."/>
            <person name="Zhao Z."/>
            <person name="Zhou C."/>
            <person name="Zhu D."/>
            <person name="Lee S."/>
            <person name="Bess C."/>
            <person name="Blankenburg K."/>
            <person name="Forbes L."/>
            <person name="Fu Q."/>
            <person name="Gubbala S."/>
            <person name="Hirani K."/>
            <person name="Jayaseelan J.C."/>
            <person name="Lara F."/>
            <person name="Munidasa M."/>
            <person name="Palculict T."/>
            <person name="Patil S."/>
            <person name="Pu L.-L."/>
            <person name="Saada N."/>
            <person name="Tang L."/>
            <person name="Weissenberger G."/>
            <person name="Zhu Y."/>
            <person name="Hemphill L."/>
            <person name="Shang Y."/>
            <person name="Youmans B."/>
            <person name="Ayvaz T."/>
            <person name="Ross M."/>
            <person name="Santibanez J."/>
            <person name="Aqrawi P."/>
            <person name="Gross S."/>
            <person name="Joshi V."/>
            <person name="Fowler G."/>
            <person name="Nazareth L."/>
            <person name="Reid J."/>
            <person name="Worley K."/>
            <person name="Petrosino J."/>
            <person name="Highlander S."/>
            <person name="Gibbs R."/>
        </authorList>
    </citation>
    <scope>NUCLEOTIDE SEQUENCE [LARGE SCALE GENOMIC DNA]</scope>
    <source>
        <strain evidence="2">DSM 15272</strain>
    </source>
</reference>
<evidence type="ECO:0000259" key="1">
    <source>
        <dbReference type="Pfam" id="PF07819"/>
    </source>
</evidence>
<organism evidence="2 3">
    <name type="scientific">Aeromicrobium marinum DSM 15272</name>
    <dbReference type="NCBI Taxonomy" id="585531"/>
    <lineage>
        <taxon>Bacteria</taxon>
        <taxon>Bacillati</taxon>
        <taxon>Actinomycetota</taxon>
        <taxon>Actinomycetes</taxon>
        <taxon>Propionibacteriales</taxon>
        <taxon>Nocardioidaceae</taxon>
        <taxon>Aeromicrobium</taxon>
    </lineage>
</organism>
<name>E2SBA0_9ACTN</name>
<keyword evidence="3" id="KW-1185">Reference proteome</keyword>